<dbReference type="InterPro" id="IPR042199">
    <property type="entry name" value="AsparK_Bifunc_asparK/hSer_DH"/>
</dbReference>
<keyword evidence="16" id="KW-0067">ATP-binding</keyword>
<dbReference type="Gene3D" id="3.30.2130.10">
    <property type="entry name" value="VC0802-like"/>
    <property type="match status" value="1"/>
</dbReference>
<evidence type="ECO:0000256" key="15">
    <source>
        <dbReference type="ARBA" id="ARBA00022777"/>
    </source>
</evidence>
<dbReference type="InterPro" id="IPR054352">
    <property type="entry name" value="ACT_Aspartokinase"/>
</dbReference>
<evidence type="ECO:0000256" key="6">
    <source>
        <dbReference type="ARBA" id="ARBA00005139"/>
    </source>
</evidence>
<dbReference type="Pfam" id="PF03447">
    <property type="entry name" value="NAD_binding_3"/>
    <property type="match status" value="1"/>
</dbReference>
<dbReference type="RefSeq" id="WP_016420626.1">
    <property type="nucleotide sequence ID" value="NZ_FNND01000003.1"/>
</dbReference>
<dbReference type="SUPFAM" id="SSF51735">
    <property type="entry name" value="NAD(P)-binding Rossmann-fold domains"/>
    <property type="match status" value="1"/>
</dbReference>
<keyword evidence="15 29" id="KW-0418">Kinase</keyword>
<dbReference type="PANTHER" id="PTHR43070:SF5">
    <property type="entry name" value="HOMOSERINE DEHYDROGENASE"/>
    <property type="match status" value="1"/>
</dbReference>
<dbReference type="Gene3D" id="3.40.1160.10">
    <property type="entry name" value="Acetylglutamate kinase-like"/>
    <property type="match status" value="1"/>
</dbReference>
<dbReference type="InterPro" id="IPR011147">
    <property type="entry name" value="Bifunc_Aspkin/hSer_DH"/>
</dbReference>
<dbReference type="InterPro" id="IPR001048">
    <property type="entry name" value="Asp/Glu/Uridylate_kinase"/>
</dbReference>
<dbReference type="GO" id="GO:0004412">
    <property type="term" value="F:homoserine dehydrogenase activity"/>
    <property type="evidence" value="ECO:0007669"/>
    <property type="project" value="UniProtKB-EC"/>
</dbReference>
<evidence type="ECO:0000313" key="30">
    <source>
        <dbReference type="Proteomes" id="UP000182771"/>
    </source>
</evidence>
<evidence type="ECO:0000256" key="3">
    <source>
        <dbReference type="ARBA" id="ARBA00004986"/>
    </source>
</evidence>
<comment type="pathway">
    <text evidence="2">Amino-acid biosynthesis; L-lysine biosynthesis via DAP pathway; (S)-tetrahydrodipicolinate from L-aspartate: step 1/4.</text>
</comment>
<dbReference type="UniPathway" id="UPA00051">
    <property type="reaction ID" value="UER00462"/>
</dbReference>
<evidence type="ECO:0000256" key="16">
    <source>
        <dbReference type="ARBA" id="ARBA00022840"/>
    </source>
</evidence>
<keyword evidence="10" id="KW-0028">Amino-acid biosynthesis</keyword>
<keyword evidence="13" id="KW-0479">Metal-binding</keyword>
<dbReference type="GO" id="GO:0005524">
    <property type="term" value="F:ATP binding"/>
    <property type="evidence" value="ECO:0007669"/>
    <property type="project" value="UniProtKB-KW"/>
</dbReference>
<keyword evidence="30" id="KW-1185">Reference proteome</keyword>
<evidence type="ECO:0000256" key="8">
    <source>
        <dbReference type="ARBA" id="ARBA00010046"/>
    </source>
</evidence>
<dbReference type="GeneID" id="85016800"/>
<keyword evidence="23" id="KW-0511">Multifunctional enzyme</keyword>
<dbReference type="Pfam" id="PF22468">
    <property type="entry name" value="ACT_9"/>
    <property type="match status" value="1"/>
</dbReference>
<sequence length="805" mass="88210">MKVLKFGGKSLANGKGLETVLSIITDKVKQGQEIAVVVSARDKATDQLESMLERAAKGEDISADFQAFKQYQIAGEEIDFSAEFSILQRIFDGVSLLGDYNDKIKDHALAQGEVLSAKFISYLLRKRGVKAIFADSRHFYVTDSHFGNAQLVEDSSAKSTIQYFTQIPKDVTPIVTGFIAANASGETTTLGRNGSNYSASILASILEAEELQNYTHVDGIFTANPELVPDAKIIRQLSFEEANELANFGTSILHAKTIIPLLEKKIPLRILNTFKPNDAGTLICEAKDNIGGIRAISVLENYALVILEGRGLLGKVGVDARIFRALAQAEISVSIISQGSSERGIGFLVANKDAQKAKQALEREFELDVYSHDVSGVSLVQEVGVVSIVGQNLADFDKPYNALIRNQVIPLLINNSATGRNVSVVVHKKDLPKAVNVIHGEIFEISKRINLAIFGRGTVGGTLIEQIFEARTDILKRRNINLQIIAIANSKELLFNHKGISAEQYAAFDTQKQPYQIGTFIAQVQQHHLENLIAIDVTASKDFVENYLPLVENGFDLVSANKIANTIGYPFYKKLRETLAQYKKQYLYETNVGAGLPLIDTIKLLHHSGENITRIKGIFSGTLSFLFNTYSASDAPFSEILQKAINSGYTEPDPREDLCGNDVGRKLLILARELDLENEFEEVSIENLIPEALRQGSREQFLSRLKEFDPIYQQIKDKAPAGTVLRYVGDLHGDLSHTSTARLDVKLVSVPVTSALGQVKGADSIFEIYTESYGENPIVIQGAGAGAAVTARGVFGDILRIIGNK</sequence>
<accession>A0A1H2VSJ6</accession>
<evidence type="ECO:0000256" key="23">
    <source>
        <dbReference type="ARBA" id="ARBA00023268"/>
    </source>
</evidence>
<evidence type="ECO:0000256" key="1">
    <source>
        <dbReference type="ARBA" id="ARBA00001920"/>
    </source>
</evidence>
<comment type="pathway">
    <text evidence="5">Amino-acid biosynthesis; L-methionine biosynthesis via de novo pathway; L-homoserine from L-aspartate: step 3/3.</text>
</comment>
<dbReference type="GO" id="GO:0009088">
    <property type="term" value="P:threonine biosynthetic process"/>
    <property type="evidence" value="ECO:0007669"/>
    <property type="project" value="UniProtKB-UniPathway"/>
</dbReference>
<dbReference type="Gene3D" id="1.20.120.1320">
    <property type="entry name" value="Aspartokinase, catalytic domain"/>
    <property type="match status" value="1"/>
</dbReference>
<reference evidence="29 30" key="1">
    <citation type="submission" date="2016-10" db="EMBL/GenBank/DDBJ databases">
        <authorList>
            <person name="Varghese N."/>
            <person name="Submissions S."/>
        </authorList>
    </citation>
    <scope>NUCLEOTIDE SEQUENCE [LARGE SCALE GENOMIC DNA]</scope>
    <source>
        <strain evidence="29 30">DSM 11449</strain>
    </source>
</reference>
<dbReference type="SUPFAM" id="SSF55347">
    <property type="entry name" value="Glyceraldehyde-3-phosphate dehydrogenase-like, C-terminal domain"/>
    <property type="match status" value="1"/>
</dbReference>
<comment type="catalytic activity">
    <reaction evidence="27">
        <text>L-homoserine + NAD(+) = L-aspartate 4-semialdehyde + NADH + H(+)</text>
        <dbReference type="Rhea" id="RHEA:15757"/>
        <dbReference type="ChEBI" id="CHEBI:15378"/>
        <dbReference type="ChEBI" id="CHEBI:57476"/>
        <dbReference type="ChEBI" id="CHEBI:57540"/>
        <dbReference type="ChEBI" id="CHEBI:57945"/>
        <dbReference type="ChEBI" id="CHEBI:537519"/>
        <dbReference type="EC" id="1.1.1.3"/>
    </reaction>
    <physiologicalReaction direction="right-to-left" evidence="27">
        <dbReference type="Rhea" id="RHEA:15759"/>
    </physiologicalReaction>
</comment>
<evidence type="ECO:0000256" key="18">
    <source>
        <dbReference type="ARBA" id="ARBA00023002"/>
    </source>
</evidence>
<keyword evidence="20" id="KW-0915">Sodium</keyword>
<keyword evidence="21" id="KW-0457">Lysine biosynthesis</keyword>
<evidence type="ECO:0000256" key="2">
    <source>
        <dbReference type="ARBA" id="ARBA00004766"/>
    </source>
</evidence>
<dbReference type="GO" id="GO:0009089">
    <property type="term" value="P:lysine biosynthetic process via diaminopimelate"/>
    <property type="evidence" value="ECO:0007669"/>
    <property type="project" value="UniProtKB-UniPathway"/>
</dbReference>
<dbReference type="InterPro" id="IPR019811">
    <property type="entry name" value="HDH_CS"/>
</dbReference>
<comment type="pathway">
    <text evidence="3">Amino-acid biosynthesis; L-methionine biosynthesis via de novo pathway; L-homoserine from L-aspartate: step 1/3.</text>
</comment>
<evidence type="ECO:0000256" key="10">
    <source>
        <dbReference type="ARBA" id="ARBA00022605"/>
    </source>
</evidence>
<dbReference type="InterPro" id="IPR036291">
    <property type="entry name" value="NAD(P)-bd_dom_sf"/>
</dbReference>
<evidence type="ECO:0000259" key="28">
    <source>
        <dbReference type="PROSITE" id="PS51671"/>
    </source>
</evidence>
<dbReference type="NCBIfam" id="NF006959">
    <property type="entry name" value="PRK09436.1"/>
    <property type="match status" value="1"/>
</dbReference>
<evidence type="ECO:0000256" key="4">
    <source>
        <dbReference type="ARBA" id="ARBA00005056"/>
    </source>
</evidence>
<dbReference type="FunFam" id="3.30.360.10:FF:000006">
    <property type="entry name" value="Bifunctional aspartokinase/homoserine dehydrogenase"/>
    <property type="match status" value="1"/>
</dbReference>
<protein>
    <submittedName>
        <fullName evidence="29">Aspartate kinase</fullName>
    </submittedName>
</protein>
<comment type="catalytic activity">
    <reaction evidence="25">
        <text>L-aspartate + ATP = 4-phospho-L-aspartate + ADP</text>
        <dbReference type="Rhea" id="RHEA:23776"/>
        <dbReference type="ChEBI" id="CHEBI:29991"/>
        <dbReference type="ChEBI" id="CHEBI:30616"/>
        <dbReference type="ChEBI" id="CHEBI:57535"/>
        <dbReference type="ChEBI" id="CHEBI:456216"/>
        <dbReference type="EC" id="2.7.2.4"/>
    </reaction>
    <physiologicalReaction direction="left-to-right" evidence="25">
        <dbReference type="Rhea" id="RHEA:23777"/>
    </physiologicalReaction>
</comment>
<dbReference type="GO" id="GO:0050661">
    <property type="term" value="F:NADP binding"/>
    <property type="evidence" value="ECO:0007669"/>
    <property type="project" value="InterPro"/>
</dbReference>
<dbReference type="InterPro" id="IPR002912">
    <property type="entry name" value="ACT_dom"/>
</dbReference>
<dbReference type="InterPro" id="IPR001342">
    <property type="entry name" value="HDH_cat"/>
</dbReference>
<evidence type="ECO:0000256" key="19">
    <source>
        <dbReference type="ARBA" id="ARBA00023027"/>
    </source>
</evidence>
<comment type="subunit">
    <text evidence="9">Homotetramer.</text>
</comment>
<organism evidence="29 30">
    <name type="scientific">Capnocytophaga granulosa</name>
    <dbReference type="NCBI Taxonomy" id="45242"/>
    <lineage>
        <taxon>Bacteria</taxon>
        <taxon>Pseudomonadati</taxon>
        <taxon>Bacteroidota</taxon>
        <taxon>Flavobacteriia</taxon>
        <taxon>Flavobacteriales</taxon>
        <taxon>Flavobacteriaceae</taxon>
        <taxon>Capnocytophaga</taxon>
    </lineage>
</organism>
<dbReference type="InterPro" id="IPR036393">
    <property type="entry name" value="AceGlu_kinase-like_sf"/>
</dbReference>
<keyword evidence="12" id="KW-0791">Threonine biosynthesis</keyword>
<dbReference type="Pfam" id="PF00696">
    <property type="entry name" value="AA_kinase"/>
    <property type="match status" value="1"/>
</dbReference>
<comment type="catalytic activity">
    <reaction evidence="26">
        <text>L-homoserine + NADP(+) = L-aspartate 4-semialdehyde + NADPH + H(+)</text>
        <dbReference type="Rhea" id="RHEA:15761"/>
        <dbReference type="ChEBI" id="CHEBI:15378"/>
        <dbReference type="ChEBI" id="CHEBI:57476"/>
        <dbReference type="ChEBI" id="CHEBI:57783"/>
        <dbReference type="ChEBI" id="CHEBI:58349"/>
        <dbReference type="ChEBI" id="CHEBI:537519"/>
        <dbReference type="EC" id="1.1.1.3"/>
    </reaction>
    <physiologicalReaction direction="right-to-left" evidence="26">
        <dbReference type="Rhea" id="RHEA:15763"/>
    </physiologicalReaction>
</comment>
<evidence type="ECO:0000256" key="13">
    <source>
        <dbReference type="ARBA" id="ARBA00022723"/>
    </source>
</evidence>
<gene>
    <name evidence="29" type="ORF">SAMN05444420_103273</name>
</gene>
<dbReference type="SUPFAM" id="SSF53633">
    <property type="entry name" value="Carbamate kinase-like"/>
    <property type="match status" value="1"/>
</dbReference>
<comment type="function">
    <text evidence="24">Bifunctional aspartate kinase and homoserine dehydrogenase that catalyzes the first and the third steps toward the synthesis of lysine, methionine and threonine from aspartate.</text>
</comment>
<evidence type="ECO:0000256" key="14">
    <source>
        <dbReference type="ARBA" id="ARBA00022741"/>
    </source>
</evidence>
<keyword evidence="18" id="KW-0560">Oxidoreductase</keyword>
<evidence type="ECO:0000256" key="27">
    <source>
        <dbReference type="ARBA" id="ARBA00049031"/>
    </source>
</evidence>
<evidence type="ECO:0000256" key="25">
    <source>
        <dbReference type="ARBA" id="ARBA00048561"/>
    </source>
</evidence>
<dbReference type="EMBL" id="FNND01000003">
    <property type="protein sequence ID" value="SDW71241.1"/>
    <property type="molecule type" value="Genomic_DNA"/>
</dbReference>
<evidence type="ECO:0000256" key="7">
    <source>
        <dbReference type="ARBA" id="ARBA00007952"/>
    </source>
</evidence>
<evidence type="ECO:0000256" key="22">
    <source>
        <dbReference type="ARBA" id="ARBA00023167"/>
    </source>
</evidence>
<dbReference type="GO" id="GO:0009086">
    <property type="term" value="P:methionine biosynthetic process"/>
    <property type="evidence" value="ECO:0007669"/>
    <property type="project" value="UniProtKB-KW"/>
</dbReference>
<dbReference type="GO" id="GO:0009090">
    <property type="term" value="P:homoserine biosynthetic process"/>
    <property type="evidence" value="ECO:0007669"/>
    <property type="project" value="UniProtKB-ARBA"/>
</dbReference>
<dbReference type="OrthoDB" id="9799110at2"/>
<dbReference type="Pfam" id="PF00742">
    <property type="entry name" value="Homoserine_dh"/>
    <property type="match status" value="1"/>
</dbReference>
<name>A0A1H2VSJ6_9FLAO</name>
<dbReference type="CDD" id="cd04921">
    <property type="entry name" value="ACT_AKi-HSDH-ThrA-like_1"/>
    <property type="match status" value="1"/>
</dbReference>
<dbReference type="NCBIfam" id="TIGR00657">
    <property type="entry name" value="asp_kinases"/>
    <property type="match status" value="1"/>
</dbReference>
<keyword evidence="22" id="KW-0486">Methionine biosynthesis</keyword>
<dbReference type="PANTHER" id="PTHR43070">
    <property type="match status" value="1"/>
</dbReference>
<feature type="domain" description="ACT" evidence="28">
    <location>
        <begin position="307"/>
        <end position="377"/>
    </location>
</feature>
<comment type="caution">
    <text evidence="29">The sequence shown here is derived from an EMBL/GenBank/DDBJ whole genome shotgun (WGS) entry which is preliminary data.</text>
</comment>
<proteinExistence type="inferred from homology"/>
<evidence type="ECO:0000256" key="5">
    <source>
        <dbReference type="ARBA" id="ARBA00005062"/>
    </source>
</evidence>
<evidence type="ECO:0000256" key="11">
    <source>
        <dbReference type="ARBA" id="ARBA00022679"/>
    </source>
</evidence>
<dbReference type="InterPro" id="IPR045865">
    <property type="entry name" value="ACT-like_dom_sf"/>
</dbReference>
<dbReference type="UniPathway" id="UPA00034">
    <property type="reaction ID" value="UER00015"/>
</dbReference>
<comment type="pathway">
    <text evidence="4">Amino-acid biosynthesis; L-threonine biosynthesis; L-threonine from L-aspartate: step 3/5.</text>
</comment>
<dbReference type="Proteomes" id="UP000182771">
    <property type="component" value="Unassembled WGS sequence"/>
</dbReference>
<dbReference type="GO" id="GO:0004072">
    <property type="term" value="F:aspartate kinase activity"/>
    <property type="evidence" value="ECO:0007669"/>
    <property type="project" value="UniProtKB-EC"/>
</dbReference>
<comment type="similarity">
    <text evidence="8">In the N-terminal section; belongs to the aspartokinase family.</text>
</comment>
<evidence type="ECO:0000256" key="21">
    <source>
        <dbReference type="ARBA" id="ARBA00023154"/>
    </source>
</evidence>
<evidence type="ECO:0000256" key="9">
    <source>
        <dbReference type="ARBA" id="ARBA00011881"/>
    </source>
</evidence>
<dbReference type="InterPro" id="IPR005106">
    <property type="entry name" value="Asp/hSer_DH_NAD-bd"/>
</dbReference>
<evidence type="ECO:0000256" key="20">
    <source>
        <dbReference type="ARBA" id="ARBA00023053"/>
    </source>
</evidence>
<dbReference type="UniPathway" id="UPA00050">
    <property type="reaction ID" value="UER00063"/>
</dbReference>
<evidence type="ECO:0000256" key="26">
    <source>
        <dbReference type="ARBA" id="ARBA00048841"/>
    </source>
</evidence>
<dbReference type="AlphaFoldDB" id="A0A1H2VSJ6"/>
<comment type="similarity">
    <text evidence="7">In the C-terminal section; belongs to the homoserine dehydrogenase family.</text>
</comment>
<evidence type="ECO:0000313" key="29">
    <source>
        <dbReference type="EMBL" id="SDW71241.1"/>
    </source>
</evidence>
<dbReference type="PROSITE" id="PS51671">
    <property type="entry name" value="ACT"/>
    <property type="match status" value="1"/>
</dbReference>
<comment type="pathway">
    <text evidence="6">Amino-acid biosynthesis; L-threonine biosynthesis; L-threonine from L-aspartate: step 1/5.</text>
</comment>
<evidence type="ECO:0000256" key="24">
    <source>
        <dbReference type="ARBA" id="ARBA00044938"/>
    </source>
</evidence>
<dbReference type="GO" id="GO:0046872">
    <property type="term" value="F:metal ion binding"/>
    <property type="evidence" value="ECO:0007669"/>
    <property type="project" value="UniProtKB-KW"/>
</dbReference>
<keyword evidence="11" id="KW-0808">Transferase</keyword>
<dbReference type="PIRSF" id="PIRSF000727">
    <property type="entry name" value="ThrA"/>
    <property type="match status" value="1"/>
</dbReference>
<evidence type="ECO:0000256" key="12">
    <source>
        <dbReference type="ARBA" id="ARBA00022697"/>
    </source>
</evidence>
<dbReference type="Gene3D" id="3.40.50.720">
    <property type="entry name" value="NAD(P)-binding Rossmann-like Domain"/>
    <property type="match status" value="1"/>
</dbReference>
<keyword evidence="19" id="KW-0520">NAD</keyword>
<dbReference type="SUPFAM" id="SSF55021">
    <property type="entry name" value="ACT-like"/>
    <property type="match status" value="2"/>
</dbReference>
<dbReference type="PROSITE" id="PS01042">
    <property type="entry name" value="HOMOSER_DHGENASE"/>
    <property type="match status" value="1"/>
</dbReference>
<keyword evidence="17" id="KW-0521">NADP</keyword>
<comment type="cofactor">
    <cofactor evidence="1">
        <name>a metal cation</name>
        <dbReference type="ChEBI" id="CHEBI:25213"/>
    </cofactor>
</comment>
<dbReference type="InterPro" id="IPR001341">
    <property type="entry name" value="Asp_kinase"/>
</dbReference>
<dbReference type="Gene3D" id="3.30.360.10">
    <property type="entry name" value="Dihydrodipicolinate Reductase, domain 2"/>
    <property type="match status" value="1"/>
</dbReference>
<dbReference type="InterPro" id="IPR049638">
    <property type="entry name" value="AK-HD"/>
</dbReference>
<evidence type="ECO:0000256" key="17">
    <source>
        <dbReference type="ARBA" id="ARBA00022857"/>
    </source>
</evidence>
<keyword evidence="14" id="KW-0547">Nucleotide-binding</keyword>